<dbReference type="GO" id="GO:0016491">
    <property type="term" value="F:oxidoreductase activity"/>
    <property type="evidence" value="ECO:0007669"/>
    <property type="project" value="UniProtKB-KW"/>
</dbReference>
<comment type="similarity">
    <text evidence="1">Belongs to the short-chain dehydrogenases/reductases (SDR) family.</text>
</comment>
<dbReference type="Gene3D" id="3.40.50.720">
    <property type="entry name" value="NAD(P)-binding Rossmann-like Domain"/>
    <property type="match status" value="1"/>
</dbReference>
<dbReference type="GeneID" id="54296850"/>
<name>A0A6A6B464_9PEZI</name>
<dbReference type="Proteomes" id="UP000799438">
    <property type="component" value="Unassembled WGS sequence"/>
</dbReference>
<dbReference type="AlphaFoldDB" id="A0A6A6B464"/>
<keyword evidence="4" id="KW-1185">Reference proteome</keyword>
<dbReference type="SUPFAM" id="SSF51735">
    <property type="entry name" value="NAD(P)-binding Rossmann-fold domains"/>
    <property type="match status" value="1"/>
</dbReference>
<evidence type="ECO:0000313" key="3">
    <source>
        <dbReference type="EMBL" id="KAF2137747.1"/>
    </source>
</evidence>
<dbReference type="PANTHER" id="PTHR43669:SF4">
    <property type="entry name" value="SHORT-CHAIN DEHYDROGENASE"/>
    <property type="match status" value="1"/>
</dbReference>
<dbReference type="InterPro" id="IPR036291">
    <property type="entry name" value="NAD(P)-bd_dom_sf"/>
</dbReference>
<sequence>MAPNNILLILGAGPNIARATADVFAAKGYRIALVSRGRTRFDPAYLHIKSDLAKPDAIHDAFTKVRAAFGAAPNVVIHNAYHVFPTRADNPLSLSQAQLEYDIAINTTSAYAAAAEAVAEFAHLPPELPKSFIYTANGLGSMPQPQLISLGLGKTAMAHVIENAVIAYRGKGWTFYYCDERLEDGNFAAGAINGPAHAEQYWELSQDRQQGEWRYTFVAGLGYKRFQDTQVEL</sequence>
<protein>
    <submittedName>
        <fullName evidence="3">Uncharacterized protein</fullName>
    </submittedName>
</protein>
<dbReference type="PANTHER" id="PTHR43669">
    <property type="entry name" value="5-KETO-D-GLUCONATE 5-REDUCTASE"/>
    <property type="match status" value="1"/>
</dbReference>
<dbReference type="RefSeq" id="XP_033393462.1">
    <property type="nucleotide sequence ID" value="XM_033539354.1"/>
</dbReference>
<evidence type="ECO:0000256" key="1">
    <source>
        <dbReference type="ARBA" id="ARBA00006484"/>
    </source>
</evidence>
<organism evidence="3 4">
    <name type="scientific">Aplosporella prunicola CBS 121167</name>
    <dbReference type="NCBI Taxonomy" id="1176127"/>
    <lineage>
        <taxon>Eukaryota</taxon>
        <taxon>Fungi</taxon>
        <taxon>Dikarya</taxon>
        <taxon>Ascomycota</taxon>
        <taxon>Pezizomycotina</taxon>
        <taxon>Dothideomycetes</taxon>
        <taxon>Dothideomycetes incertae sedis</taxon>
        <taxon>Botryosphaeriales</taxon>
        <taxon>Aplosporellaceae</taxon>
        <taxon>Aplosporella</taxon>
    </lineage>
</organism>
<gene>
    <name evidence="3" type="ORF">K452DRAFT_278106</name>
</gene>
<evidence type="ECO:0000256" key="2">
    <source>
        <dbReference type="ARBA" id="ARBA00023002"/>
    </source>
</evidence>
<keyword evidence="2" id="KW-0560">Oxidoreductase</keyword>
<dbReference type="Pfam" id="PF00106">
    <property type="entry name" value="adh_short"/>
    <property type="match status" value="1"/>
</dbReference>
<dbReference type="EMBL" id="ML995500">
    <property type="protein sequence ID" value="KAF2137747.1"/>
    <property type="molecule type" value="Genomic_DNA"/>
</dbReference>
<evidence type="ECO:0000313" key="4">
    <source>
        <dbReference type="Proteomes" id="UP000799438"/>
    </source>
</evidence>
<proteinExistence type="inferred from homology"/>
<accession>A0A6A6B464</accession>
<dbReference type="OrthoDB" id="5336600at2759"/>
<reference evidence="3" key="1">
    <citation type="journal article" date="2020" name="Stud. Mycol.">
        <title>101 Dothideomycetes genomes: a test case for predicting lifestyles and emergence of pathogens.</title>
        <authorList>
            <person name="Haridas S."/>
            <person name="Albert R."/>
            <person name="Binder M."/>
            <person name="Bloem J."/>
            <person name="Labutti K."/>
            <person name="Salamov A."/>
            <person name="Andreopoulos B."/>
            <person name="Baker S."/>
            <person name="Barry K."/>
            <person name="Bills G."/>
            <person name="Bluhm B."/>
            <person name="Cannon C."/>
            <person name="Castanera R."/>
            <person name="Culley D."/>
            <person name="Daum C."/>
            <person name="Ezra D."/>
            <person name="Gonzalez J."/>
            <person name="Henrissat B."/>
            <person name="Kuo A."/>
            <person name="Liang C."/>
            <person name="Lipzen A."/>
            <person name="Lutzoni F."/>
            <person name="Magnuson J."/>
            <person name="Mondo S."/>
            <person name="Nolan M."/>
            <person name="Ohm R."/>
            <person name="Pangilinan J."/>
            <person name="Park H.-J."/>
            <person name="Ramirez L."/>
            <person name="Alfaro M."/>
            <person name="Sun H."/>
            <person name="Tritt A."/>
            <person name="Yoshinaga Y."/>
            <person name="Zwiers L.-H."/>
            <person name="Turgeon B."/>
            <person name="Goodwin S."/>
            <person name="Spatafora J."/>
            <person name="Crous P."/>
            <person name="Grigoriev I."/>
        </authorList>
    </citation>
    <scope>NUCLEOTIDE SEQUENCE</scope>
    <source>
        <strain evidence="3">CBS 121167</strain>
    </source>
</reference>
<dbReference type="InterPro" id="IPR002347">
    <property type="entry name" value="SDR_fam"/>
</dbReference>